<dbReference type="EMBL" id="JAAOIC020000044">
    <property type="protein sequence ID" value="KAG8038310.1"/>
    <property type="molecule type" value="Genomic_DNA"/>
</dbReference>
<dbReference type="PROSITE" id="PS50056">
    <property type="entry name" value="TYR_PHOSPHATASE_2"/>
    <property type="match status" value="1"/>
</dbReference>
<evidence type="ECO:0000256" key="1">
    <source>
        <dbReference type="SAM" id="MobiDB-lite"/>
    </source>
</evidence>
<feature type="compositionally biased region" description="Basic and acidic residues" evidence="1">
    <location>
        <begin position="159"/>
        <end position="171"/>
    </location>
</feature>
<evidence type="ECO:0000259" key="2">
    <source>
        <dbReference type="PROSITE" id="PS50056"/>
    </source>
</evidence>
<name>A0A8J5UV12_9HYME</name>
<evidence type="ECO:0000313" key="4">
    <source>
        <dbReference type="Proteomes" id="UP000729913"/>
    </source>
</evidence>
<sequence>AGLGRTGSLICAYLIKHYKMTAKEAIAWTRICRPGSVIGHQQTWLESMQKELLFSGQQYRIKHFGGVDKIFYHQYGVYSILQKIDRKNNSVKLPKNSIFRQYFKLDSVEKNKSDDDLSWKHKLHNNDMSTKNKQLKFINFFGTNGSICDYIVKKFGGSSERESTSSEKQNDKSSNSKIGKRNSTDKLTVVNHQMNMSSDISTQGDLLKKIKINKN</sequence>
<feature type="non-terminal residue" evidence="3">
    <location>
        <position position="1"/>
    </location>
</feature>
<keyword evidence="4" id="KW-1185">Reference proteome</keyword>
<gene>
    <name evidence="3" type="ORF">G9C98_006637</name>
</gene>
<dbReference type="Proteomes" id="UP000729913">
    <property type="component" value="Unassembled WGS sequence"/>
</dbReference>
<feature type="domain" description="Tyrosine specific protein phosphatases" evidence="2">
    <location>
        <begin position="1"/>
        <end position="44"/>
    </location>
</feature>
<dbReference type="InterPro" id="IPR050561">
    <property type="entry name" value="PTP"/>
</dbReference>
<organism evidence="3 4">
    <name type="scientific">Cotesia typhae</name>
    <dbReference type="NCBI Taxonomy" id="2053667"/>
    <lineage>
        <taxon>Eukaryota</taxon>
        <taxon>Metazoa</taxon>
        <taxon>Ecdysozoa</taxon>
        <taxon>Arthropoda</taxon>
        <taxon>Hexapoda</taxon>
        <taxon>Insecta</taxon>
        <taxon>Pterygota</taxon>
        <taxon>Neoptera</taxon>
        <taxon>Endopterygota</taxon>
        <taxon>Hymenoptera</taxon>
        <taxon>Apocrita</taxon>
        <taxon>Ichneumonoidea</taxon>
        <taxon>Braconidae</taxon>
        <taxon>Microgastrinae</taxon>
        <taxon>Cotesia</taxon>
    </lineage>
</organism>
<protein>
    <recommendedName>
        <fullName evidence="2">Tyrosine specific protein phosphatases domain-containing protein</fullName>
    </recommendedName>
</protein>
<dbReference type="OrthoDB" id="266663at2759"/>
<reference evidence="3" key="2">
    <citation type="submission" date="2021-04" db="EMBL/GenBank/DDBJ databases">
        <title>Genome-wide patterns of bracovirus chromosomal integration into multiple host tissues during parasitism.</title>
        <authorList>
            <person name="Chebbi M.A.C."/>
        </authorList>
    </citation>
    <scope>NUCLEOTIDE SEQUENCE</scope>
    <source>
        <tissue evidence="3">Whole body</tissue>
    </source>
</reference>
<feature type="region of interest" description="Disordered" evidence="1">
    <location>
        <begin position="159"/>
        <end position="186"/>
    </location>
</feature>
<dbReference type="PANTHER" id="PTHR23339">
    <property type="entry name" value="TYROSINE SPECIFIC PROTEIN PHOSPHATASE AND DUAL SPECIFICITY PROTEIN PHOSPHATASE"/>
    <property type="match status" value="1"/>
</dbReference>
<accession>A0A8J5UV12</accession>
<evidence type="ECO:0000313" key="3">
    <source>
        <dbReference type="EMBL" id="KAG8038310.1"/>
    </source>
</evidence>
<proteinExistence type="predicted"/>
<comment type="caution">
    <text evidence="3">The sequence shown here is derived from an EMBL/GenBank/DDBJ whole genome shotgun (WGS) entry which is preliminary data.</text>
</comment>
<dbReference type="InterPro" id="IPR000387">
    <property type="entry name" value="Tyr_Pase_dom"/>
</dbReference>
<dbReference type="AlphaFoldDB" id="A0A8J5UV12"/>
<reference evidence="3" key="1">
    <citation type="submission" date="2020-03" db="EMBL/GenBank/DDBJ databases">
        <authorList>
            <person name="Chebbi M.A."/>
            <person name="Drezen J.M."/>
        </authorList>
    </citation>
    <scope>NUCLEOTIDE SEQUENCE</scope>
    <source>
        <tissue evidence="3">Whole body</tissue>
    </source>
</reference>